<dbReference type="InterPro" id="IPR011990">
    <property type="entry name" value="TPR-like_helical_dom_sf"/>
</dbReference>
<keyword evidence="5" id="KW-0998">Cell outer membrane</keyword>
<keyword evidence="9" id="KW-1185">Reference proteome</keyword>
<feature type="domain" description="RagB/SusD" evidence="6">
    <location>
        <begin position="273"/>
        <end position="591"/>
    </location>
</feature>
<dbReference type="PROSITE" id="PS51257">
    <property type="entry name" value="PROKAR_LIPOPROTEIN"/>
    <property type="match status" value="1"/>
</dbReference>
<dbReference type="EMBL" id="CP046401">
    <property type="protein sequence ID" value="QGY47824.1"/>
    <property type="molecule type" value="Genomic_DNA"/>
</dbReference>
<dbReference type="RefSeq" id="WP_158872059.1">
    <property type="nucleotide sequence ID" value="NZ_CP046401.1"/>
</dbReference>
<sequence length="591" mass="66509">MKKRIANIKQSSIFLLLIAIFLATSCGEEFLYKKPTGVVSLEDFNTKEGVDLLLTASYTLVKGAAIKSGWPREAYSASPTNWVWDCASDDAYKGSTLSDLAEGGEIERFVAMPSNPHIVNKWVVLYDGVSRANDCINAILKADDMTDSEKDLAMGQAKFLRGFYHFRLQRMHFQVPFISNEEIEIEKVPNDHPIWSEIEQDLDDAILLLPESFSGEPGRATKYAAMALKAYVQLHQEKYSDAKTLLDQIITSDKYSLADHYFDNFDYEHQNNQESIFEIQRAVNDGTAQGFNGTPDIWTTNPPPTAGLGVCCGMYQPSIDLVNAYKVDENGLPLLGFSGPKFDDTNLKNDMGLASTDEFVPPDDLVDPRLDWTVARRGIPFMDWGICTGWARDPANGGPFELKKRMYPKALVGIASHAAFARSTALNTRLIRYAHVLLWRAECAVEDNDLELAKNLVNQVRGRSANDFVMGKCTSYVFPNAPSSEGAEVDWDQPAANYLLGQYESFPSQEYAREAVHMEIRLETAMEGNRFFDLRRWGKLDEVIPSYITKDSEFRSFMQGAVFNLEKNDYWPLPESELDIQVGVLQQDPAW</sequence>
<dbReference type="Gene3D" id="1.25.40.390">
    <property type="match status" value="1"/>
</dbReference>
<dbReference type="InterPro" id="IPR033985">
    <property type="entry name" value="SusD-like_N"/>
</dbReference>
<evidence type="ECO:0000313" key="8">
    <source>
        <dbReference type="EMBL" id="QGY47824.1"/>
    </source>
</evidence>
<evidence type="ECO:0000259" key="7">
    <source>
        <dbReference type="Pfam" id="PF14322"/>
    </source>
</evidence>
<comment type="similarity">
    <text evidence="2">Belongs to the SusD family.</text>
</comment>
<evidence type="ECO:0000256" key="2">
    <source>
        <dbReference type="ARBA" id="ARBA00006275"/>
    </source>
</evidence>
<dbReference type="Proteomes" id="UP000428260">
    <property type="component" value="Chromosome"/>
</dbReference>
<dbReference type="AlphaFoldDB" id="A0A6I6KC21"/>
<evidence type="ECO:0000313" key="9">
    <source>
        <dbReference type="Proteomes" id="UP000428260"/>
    </source>
</evidence>
<feature type="domain" description="SusD-like N-terminal" evidence="7">
    <location>
        <begin position="115"/>
        <end position="232"/>
    </location>
</feature>
<dbReference type="InterPro" id="IPR012944">
    <property type="entry name" value="SusD_RagB_dom"/>
</dbReference>
<evidence type="ECO:0000256" key="5">
    <source>
        <dbReference type="ARBA" id="ARBA00023237"/>
    </source>
</evidence>
<reference evidence="8 9" key="1">
    <citation type="submission" date="2019-11" db="EMBL/GenBank/DDBJ databases">
        <authorList>
            <person name="Zheng R.K."/>
            <person name="Sun C.M."/>
        </authorList>
    </citation>
    <scope>NUCLEOTIDE SEQUENCE [LARGE SCALE GENOMIC DNA]</scope>
    <source>
        <strain evidence="8 9">WC007</strain>
    </source>
</reference>
<evidence type="ECO:0000256" key="1">
    <source>
        <dbReference type="ARBA" id="ARBA00004442"/>
    </source>
</evidence>
<evidence type="ECO:0000256" key="3">
    <source>
        <dbReference type="ARBA" id="ARBA00022729"/>
    </source>
</evidence>
<organism evidence="8 9">
    <name type="scientific">Maribellus comscasis</name>
    <dbReference type="NCBI Taxonomy" id="2681766"/>
    <lineage>
        <taxon>Bacteria</taxon>
        <taxon>Pseudomonadati</taxon>
        <taxon>Bacteroidota</taxon>
        <taxon>Bacteroidia</taxon>
        <taxon>Marinilabiliales</taxon>
        <taxon>Prolixibacteraceae</taxon>
        <taxon>Maribellus</taxon>
    </lineage>
</organism>
<dbReference type="GO" id="GO:0009279">
    <property type="term" value="C:cell outer membrane"/>
    <property type="evidence" value="ECO:0007669"/>
    <property type="project" value="UniProtKB-SubCell"/>
</dbReference>
<dbReference type="Pfam" id="PF14322">
    <property type="entry name" value="SusD-like_3"/>
    <property type="match status" value="1"/>
</dbReference>
<dbReference type="SUPFAM" id="SSF48452">
    <property type="entry name" value="TPR-like"/>
    <property type="match status" value="1"/>
</dbReference>
<keyword evidence="3" id="KW-0732">Signal</keyword>
<accession>A0A6I6KC21</accession>
<evidence type="ECO:0000256" key="4">
    <source>
        <dbReference type="ARBA" id="ARBA00023136"/>
    </source>
</evidence>
<gene>
    <name evidence="8" type="ORF">GM418_30460</name>
</gene>
<name>A0A6I6KC21_9BACT</name>
<evidence type="ECO:0000259" key="6">
    <source>
        <dbReference type="Pfam" id="PF07980"/>
    </source>
</evidence>
<keyword evidence="4" id="KW-0472">Membrane</keyword>
<comment type="subcellular location">
    <subcellularLocation>
        <location evidence="1">Cell outer membrane</location>
    </subcellularLocation>
</comment>
<proteinExistence type="inferred from homology"/>
<dbReference type="Pfam" id="PF07980">
    <property type="entry name" value="SusD_RagB"/>
    <property type="match status" value="1"/>
</dbReference>
<dbReference type="KEGG" id="mcos:GM418_30460"/>
<protein>
    <submittedName>
        <fullName evidence="8">RagB/SusD family nutrient uptake outer membrane protein</fullName>
    </submittedName>
</protein>